<proteinExistence type="predicted"/>
<evidence type="ECO:0000313" key="1">
    <source>
        <dbReference type="EMBL" id="QJA76760.1"/>
    </source>
</evidence>
<protein>
    <submittedName>
        <fullName evidence="1">Uncharacterized protein</fullName>
    </submittedName>
</protein>
<reference evidence="1" key="1">
    <citation type="submission" date="2020-03" db="EMBL/GenBank/DDBJ databases">
        <title>The deep terrestrial virosphere.</title>
        <authorList>
            <person name="Holmfeldt K."/>
            <person name="Nilsson E."/>
            <person name="Simone D."/>
            <person name="Lopez-Fernandez M."/>
            <person name="Wu X."/>
            <person name="de Brujin I."/>
            <person name="Lundin D."/>
            <person name="Andersson A."/>
            <person name="Bertilsson S."/>
            <person name="Dopson M."/>
        </authorList>
    </citation>
    <scope>NUCLEOTIDE SEQUENCE</scope>
    <source>
        <strain evidence="1">MM415A01446</strain>
        <strain evidence="2">MM415B02123</strain>
    </source>
</reference>
<dbReference type="EMBL" id="MT142242">
    <property type="protein sequence ID" value="QJA76760.1"/>
    <property type="molecule type" value="Genomic_DNA"/>
</dbReference>
<dbReference type="EMBL" id="MT142618">
    <property type="protein sequence ID" value="QJA86157.1"/>
    <property type="molecule type" value="Genomic_DNA"/>
</dbReference>
<sequence length="180" mass="20536">MEKEMINTKVLGLSKAKNMLKVFDEEAPKKETWYWLTPQVQQFIGDIKEGTEVEFEVNEKQGKKTIVFLKKKGVTASKPIASTAKVETKTETGFKCKDCGATLKDNSYETCYKCSMARREKEEKSPENKDKQSSIRAQAIGNMVSRTLISLQGQFDLNNVGEYIDTLYAHYNRNISKLEK</sequence>
<dbReference type="AlphaFoldDB" id="A0A6M3K2Z7"/>
<evidence type="ECO:0000313" key="2">
    <source>
        <dbReference type="EMBL" id="QJA86157.1"/>
    </source>
</evidence>
<gene>
    <name evidence="1" type="ORF">MM415A01446_0002</name>
    <name evidence="2" type="ORF">MM415B02123_0016</name>
</gene>
<organism evidence="1">
    <name type="scientific">viral metagenome</name>
    <dbReference type="NCBI Taxonomy" id="1070528"/>
    <lineage>
        <taxon>unclassified sequences</taxon>
        <taxon>metagenomes</taxon>
        <taxon>organismal metagenomes</taxon>
    </lineage>
</organism>
<name>A0A6M3K2Z7_9ZZZZ</name>
<accession>A0A6M3K2Z7</accession>